<dbReference type="GO" id="GO:0005634">
    <property type="term" value="C:nucleus"/>
    <property type="evidence" value="ECO:0007669"/>
    <property type="project" value="UniProtKB-SubCell"/>
</dbReference>
<proteinExistence type="inferred from homology"/>
<dbReference type="PANTHER" id="PTHR45916:SF1">
    <property type="entry name" value="STRUCTURAL MAINTENANCE OF CHROMOSOMES PROTEIN 5"/>
    <property type="match status" value="1"/>
</dbReference>
<feature type="coiled-coil region" evidence="10">
    <location>
        <begin position="637"/>
        <end position="716"/>
    </location>
</feature>
<name>C5M401_CANTT</name>
<dbReference type="GO" id="GO:0030915">
    <property type="term" value="C:Smc5-Smc6 complex"/>
    <property type="evidence" value="ECO:0007669"/>
    <property type="project" value="UniProtKB-ARBA"/>
</dbReference>
<dbReference type="GO" id="GO:0003697">
    <property type="term" value="F:single-stranded DNA binding"/>
    <property type="evidence" value="ECO:0007669"/>
    <property type="project" value="TreeGrafter"/>
</dbReference>
<keyword evidence="6" id="KW-0547">Nucleotide-binding</keyword>
<evidence type="ECO:0000256" key="8">
    <source>
        <dbReference type="ARBA" id="ARBA00023054"/>
    </source>
</evidence>
<dbReference type="SUPFAM" id="SSF52540">
    <property type="entry name" value="P-loop containing nucleoside triphosphate hydrolases"/>
    <property type="match status" value="2"/>
</dbReference>
<feature type="domain" description="RecF/RecN/SMC N-terminal" evidence="11">
    <location>
        <begin position="26"/>
        <end position="1030"/>
    </location>
</feature>
<keyword evidence="9" id="KW-0539">Nucleus</keyword>
<feature type="coiled-coil region" evidence="10">
    <location>
        <begin position="194"/>
        <end position="281"/>
    </location>
</feature>
<dbReference type="KEGG" id="ctp:CTRG_00790"/>
<dbReference type="InterPro" id="IPR003395">
    <property type="entry name" value="RecF/RecN/SMC_N"/>
</dbReference>
<evidence type="ECO:0000256" key="4">
    <source>
        <dbReference type="ARBA" id="ARBA00018687"/>
    </source>
</evidence>
<organism evidence="12 13">
    <name type="scientific">Candida tropicalis (strain ATCC MYA-3404 / T1)</name>
    <name type="common">Yeast</name>
    <dbReference type="NCBI Taxonomy" id="294747"/>
    <lineage>
        <taxon>Eukaryota</taxon>
        <taxon>Fungi</taxon>
        <taxon>Dikarya</taxon>
        <taxon>Ascomycota</taxon>
        <taxon>Saccharomycotina</taxon>
        <taxon>Pichiomycetes</taxon>
        <taxon>Debaryomycetaceae</taxon>
        <taxon>Candida/Lodderomyces clade</taxon>
        <taxon>Candida</taxon>
    </lineage>
</organism>
<evidence type="ECO:0000256" key="3">
    <source>
        <dbReference type="ARBA" id="ARBA00010171"/>
    </source>
</evidence>
<evidence type="ECO:0000256" key="6">
    <source>
        <dbReference type="ARBA" id="ARBA00022741"/>
    </source>
</evidence>
<keyword evidence="5" id="KW-0158">Chromosome</keyword>
<dbReference type="GO" id="GO:0000724">
    <property type="term" value="P:double-strand break repair via homologous recombination"/>
    <property type="evidence" value="ECO:0007669"/>
    <property type="project" value="TreeGrafter"/>
</dbReference>
<dbReference type="GO" id="GO:0005524">
    <property type="term" value="F:ATP binding"/>
    <property type="evidence" value="ECO:0007669"/>
    <property type="project" value="UniProtKB-KW"/>
</dbReference>
<evidence type="ECO:0000259" key="11">
    <source>
        <dbReference type="Pfam" id="PF02463"/>
    </source>
</evidence>
<dbReference type="FunFam" id="3.40.50.300:FF:001301">
    <property type="entry name" value="Structural maintenance of chromosomes 5"/>
    <property type="match status" value="1"/>
</dbReference>
<keyword evidence="8 10" id="KW-0175">Coiled coil</keyword>
<dbReference type="InterPro" id="IPR027417">
    <property type="entry name" value="P-loop_NTPase"/>
</dbReference>
<feature type="coiled-coil region" evidence="10">
    <location>
        <begin position="774"/>
        <end position="808"/>
    </location>
</feature>
<dbReference type="Proteomes" id="UP000002037">
    <property type="component" value="Unassembled WGS sequence"/>
</dbReference>
<dbReference type="Pfam" id="PF02463">
    <property type="entry name" value="SMC_N"/>
    <property type="match status" value="1"/>
</dbReference>
<evidence type="ECO:0000313" key="12">
    <source>
        <dbReference type="EMBL" id="EER36051.1"/>
    </source>
</evidence>
<accession>C5M401</accession>
<reference evidence="12 13" key="1">
    <citation type="journal article" date="2009" name="Nature">
        <title>Evolution of pathogenicity and sexual reproduction in eight Candida genomes.</title>
        <authorList>
            <person name="Butler G."/>
            <person name="Rasmussen M.D."/>
            <person name="Lin M.F."/>
            <person name="Santos M.A."/>
            <person name="Sakthikumar S."/>
            <person name="Munro C.A."/>
            <person name="Rheinbay E."/>
            <person name="Grabherr M."/>
            <person name="Forche A."/>
            <person name="Reedy J.L."/>
            <person name="Agrafioti I."/>
            <person name="Arnaud M.B."/>
            <person name="Bates S."/>
            <person name="Brown A.J."/>
            <person name="Brunke S."/>
            <person name="Costanzo M.C."/>
            <person name="Fitzpatrick D.A."/>
            <person name="de Groot P.W."/>
            <person name="Harris D."/>
            <person name="Hoyer L.L."/>
            <person name="Hube B."/>
            <person name="Klis F.M."/>
            <person name="Kodira C."/>
            <person name="Lennard N."/>
            <person name="Logue M.E."/>
            <person name="Martin R."/>
            <person name="Neiman A.M."/>
            <person name="Nikolaou E."/>
            <person name="Quail M.A."/>
            <person name="Quinn J."/>
            <person name="Santos M.C."/>
            <person name="Schmitzberger F.F."/>
            <person name="Sherlock G."/>
            <person name="Shah P."/>
            <person name="Silverstein K.A."/>
            <person name="Skrzypek M.S."/>
            <person name="Soll D."/>
            <person name="Staggs R."/>
            <person name="Stansfield I."/>
            <person name="Stumpf M.P."/>
            <person name="Sudbery P.E."/>
            <person name="Srikantha T."/>
            <person name="Zeng Q."/>
            <person name="Berman J."/>
            <person name="Berriman M."/>
            <person name="Heitman J."/>
            <person name="Gow N.A."/>
            <person name="Lorenz M.C."/>
            <person name="Birren B.W."/>
            <person name="Kellis M."/>
            <person name="Cuomo C.A."/>
        </authorList>
    </citation>
    <scope>NUCLEOTIDE SEQUENCE [LARGE SCALE GENOMIC DNA]</scope>
    <source>
        <strain evidence="13">ATCC MYA-3404 / T1</strain>
    </source>
</reference>
<dbReference type="OrthoDB" id="10254973at2759"/>
<dbReference type="Gene3D" id="1.10.287.1490">
    <property type="match status" value="1"/>
</dbReference>
<evidence type="ECO:0000256" key="7">
    <source>
        <dbReference type="ARBA" id="ARBA00022840"/>
    </source>
</evidence>
<dbReference type="HOGENOM" id="CLU_004969_2_0_1"/>
<evidence type="ECO:0000256" key="10">
    <source>
        <dbReference type="SAM" id="Coils"/>
    </source>
</evidence>
<evidence type="ECO:0000256" key="2">
    <source>
        <dbReference type="ARBA" id="ARBA00004286"/>
    </source>
</evidence>
<dbReference type="eggNOG" id="KOG0979">
    <property type="taxonomic scope" value="Eukaryota"/>
</dbReference>
<evidence type="ECO:0000256" key="1">
    <source>
        <dbReference type="ARBA" id="ARBA00004123"/>
    </source>
</evidence>
<keyword evidence="13" id="KW-1185">Reference proteome</keyword>
<comment type="subcellular location">
    <subcellularLocation>
        <location evidence="2">Chromosome</location>
    </subcellularLocation>
    <subcellularLocation>
        <location evidence="1">Nucleus</location>
    </subcellularLocation>
</comment>
<sequence>MTSEIHESISKRRKTSEPAKFRPGFIRNVKVWNFTTYSYTEFCLSPTLNMIIGPNGSGKSTLVASICIGLAGNITLIKRKNLKSMIKTGHESAAVEITLENHEGKSPIVVKREFTAKESAWTINGQRSTETKVRKLRSEFNIQLDNLCHFLPQERVAEFAGLSPEKLLMETERTLGDGHLLRKHEELIGHDNTCQTYINKIEELKTRLAQLQKEKTTLEEEAKKFEEYEKKAEEISNHTLLIPYAKFHDLKKQRAHLKAARDKAKNKLRSFQANFKPLEDEISSTESRIIKESEEYEEIKKAVRGYDVRIDQFKKTQKQCANEIAELIANAKYYRTKAEQKKRELEEVKQEIKRIIEKKSCFPEVDQEKLSELANQASAKRHEMREFEDKITEESSLKNEIGREITNLEHQKRTAERTLQSKDKLDVLVGAARQGTKYRLRDEAYEAHRRLRSNSKSQGRYFEAPVVSCNVTNVNYAAAIEKVIDNNSLFAFTVTSQADLDFLSRFSEENNSNTPIRLVNSIINPTATYNQQELRSFGFDGYLSDFITGPKEVLSMLYNTSKLHTIPVSSQPLSNEQVKRLTNTPPSGKIPFMKFVAGDTLYNIQRSRYGSQQSFYVTEKISRSNYFAVQGMSQEAKDSIKREIEMLNEQIDERKKVYESHRSAAERYSRERNELKQQMLAVKSEQQELVKISQQVNDLQTSITLKKERAEKLEEDANKDYSSKVHAYEQKIQQKYDIFGDASASISSALVEMAEKDNQARLKMISMINFKNRKSAAESLVRELRRMQEKLKDDYNRYKREYDEIKQSDAYVEIERQNQAYTDEERTRLAELAEEYVTNGTFTEATILSKIELLRAELSLLTGGDKSSIDALKKKLQDIKDAERYLPELESKKEQLDKQISDLQEKYESELSELVEKISVAFKKRFTKVASDGRVQLAKSDRFKDWKLQILVKFREESELKVLDHQSQSGGERAVSTIFFIMSLQGLTDAPFRIVDEINQGMDPKNEQMAHRYLVHTACQNNRSQYFLVTPKLLTGLYYHPDMVVHCIFTGPYITDDHKDKRDKNQLLLNFAV</sequence>
<dbReference type="GeneID" id="8298985"/>
<evidence type="ECO:0000256" key="5">
    <source>
        <dbReference type="ARBA" id="ARBA00022454"/>
    </source>
</evidence>
<dbReference type="GO" id="GO:0007059">
    <property type="term" value="P:chromosome segregation"/>
    <property type="evidence" value="ECO:0007669"/>
    <property type="project" value="UniProtKB-ARBA"/>
</dbReference>
<feature type="coiled-coil region" evidence="10">
    <location>
        <begin position="872"/>
        <end position="913"/>
    </location>
</feature>
<evidence type="ECO:0000256" key="9">
    <source>
        <dbReference type="ARBA" id="ARBA00023242"/>
    </source>
</evidence>
<dbReference type="STRING" id="294747.C5M401"/>
<protein>
    <recommendedName>
        <fullName evidence="4">Structural maintenance of chromosomes protein 5</fullName>
    </recommendedName>
</protein>
<dbReference type="VEuPathDB" id="FungiDB:CTRG_00790"/>
<evidence type="ECO:0000313" key="13">
    <source>
        <dbReference type="Proteomes" id="UP000002037"/>
    </source>
</evidence>
<feature type="coiled-coil region" evidence="10">
    <location>
        <begin position="324"/>
        <end position="425"/>
    </location>
</feature>
<dbReference type="EMBL" id="GG692395">
    <property type="protein sequence ID" value="EER36051.1"/>
    <property type="molecule type" value="Genomic_DNA"/>
</dbReference>
<dbReference type="PANTHER" id="PTHR45916">
    <property type="entry name" value="STRUCTURAL MAINTENANCE OF CHROMOSOMES PROTEIN 5"/>
    <property type="match status" value="1"/>
</dbReference>
<gene>
    <name evidence="12" type="ORF">CTRG_00790</name>
</gene>
<dbReference type="Gene3D" id="3.40.50.300">
    <property type="entry name" value="P-loop containing nucleotide triphosphate hydrolases"/>
    <property type="match status" value="2"/>
</dbReference>
<comment type="similarity">
    <text evidence="3">Belongs to the SMC family. SMC5 subfamily.</text>
</comment>
<keyword evidence="7" id="KW-0067">ATP-binding</keyword>
<dbReference type="RefSeq" id="XP_002546009.1">
    <property type="nucleotide sequence ID" value="XM_002545963.1"/>
</dbReference>
<dbReference type="AlphaFoldDB" id="C5M401"/>